<dbReference type="EMBL" id="JMCC02000131">
    <property type="protein sequence ID" value="KIG12445.1"/>
    <property type="molecule type" value="Genomic_DNA"/>
</dbReference>
<gene>
    <name evidence="1" type="ORF">DB30_01480</name>
</gene>
<evidence type="ECO:0000313" key="2">
    <source>
        <dbReference type="Proteomes" id="UP000031599"/>
    </source>
</evidence>
<sequence>MDLTGFDGWRIDPVHGGFELEQGLVLASDPGAFVLSIADAEVVEVTPISSEGTQPRTFELHLDHGQGVESHVGPVADTLVHAGLPVTRGAAIALAAGSSLRLRVTVDGVDIDPLLALRQPIHRWPGQLRRLPPPPEPTE</sequence>
<reference evidence="1 2" key="1">
    <citation type="submission" date="2014-12" db="EMBL/GenBank/DDBJ databases">
        <title>Genome assembly of Enhygromyxa salina DSM 15201.</title>
        <authorList>
            <person name="Sharma G."/>
            <person name="Subramanian S."/>
        </authorList>
    </citation>
    <scope>NUCLEOTIDE SEQUENCE [LARGE SCALE GENOMIC DNA]</scope>
    <source>
        <strain evidence="1 2">DSM 15201</strain>
    </source>
</reference>
<dbReference type="InterPro" id="IPR011055">
    <property type="entry name" value="Dup_hybrid_motif"/>
</dbReference>
<dbReference type="Gene3D" id="2.70.70.10">
    <property type="entry name" value="Glucose Permease (Domain IIA)"/>
    <property type="match status" value="1"/>
</dbReference>
<organism evidence="1 2">
    <name type="scientific">Enhygromyxa salina</name>
    <dbReference type="NCBI Taxonomy" id="215803"/>
    <lineage>
        <taxon>Bacteria</taxon>
        <taxon>Pseudomonadati</taxon>
        <taxon>Myxococcota</taxon>
        <taxon>Polyangia</taxon>
        <taxon>Nannocystales</taxon>
        <taxon>Nannocystaceae</taxon>
        <taxon>Enhygromyxa</taxon>
    </lineage>
</organism>
<dbReference type="AlphaFoldDB" id="A0A0C2CS17"/>
<comment type="caution">
    <text evidence="1">The sequence shown here is derived from an EMBL/GenBank/DDBJ whole genome shotgun (WGS) entry which is preliminary data.</text>
</comment>
<dbReference type="SUPFAM" id="SSF51261">
    <property type="entry name" value="Duplicated hybrid motif"/>
    <property type="match status" value="1"/>
</dbReference>
<evidence type="ECO:0000313" key="1">
    <source>
        <dbReference type="EMBL" id="KIG12445.1"/>
    </source>
</evidence>
<accession>A0A0C2CS17</accession>
<protein>
    <recommendedName>
        <fullName evidence="3">Peptidase family M23</fullName>
    </recommendedName>
</protein>
<evidence type="ECO:0008006" key="3">
    <source>
        <dbReference type="Google" id="ProtNLM"/>
    </source>
</evidence>
<dbReference type="Proteomes" id="UP000031599">
    <property type="component" value="Unassembled WGS sequence"/>
</dbReference>
<name>A0A0C2CS17_9BACT</name>
<proteinExistence type="predicted"/>